<evidence type="ECO:0000256" key="9">
    <source>
        <dbReference type="ARBA" id="ARBA00023229"/>
    </source>
</evidence>
<reference evidence="12 13" key="1">
    <citation type="submission" date="2023-04" db="EMBL/GenBank/DDBJ databases">
        <title>Luteimonas sp. M1R5S18.</title>
        <authorList>
            <person name="Sun J.-Q."/>
        </authorList>
    </citation>
    <scope>NUCLEOTIDE SEQUENCE [LARGE SCALE GENOMIC DNA]</scope>
    <source>
        <strain evidence="12 13">M1R5S18</strain>
    </source>
</reference>
<feature type="binding site" evidence="10">
    <location>
        <position position="79"/>
    </location>
    <ligand>
        <name>thiamine diphosphate</name>
        <dbReference type="ChEBI" id="CHEBI:58937"/>
    </ligand>
</feature>
<dbReference type="Pfam" id="PF02780">
    <property type="entry name" value="Transketolase_C"/>
    <property type="match status" value="1"/>
</dbReference>
<comment type="cofactor">
    <cofactor evidence="10">
        <name>Mg(2+)</name>
        <dbReference type="ChEBI" id="CHEBI:18420"/>
    </cofactor>
    <text evidence="10">Binds 1 Mg(2+) ion per subunit.</text>
</comment>
<dbReference type="CDD" id="cd02007">
    <property type="entry name" value="TPP_DXS"/>
    <property type="match status" value="1"/>
</dbReference>
<keyword evidence="9 10" id="KW-0414">Isoprene biosynthesis</keyword>
<dbReference type="EMBL" id="JARXRN010000028">
    <property type="protein sequence ID" value="MDH5831954.1"/>
    <property type="molecule type" value="Genomic_DNA"/>
</dbReference>
<protein>
    <recommendedName>
        <fullName evidence="10">1-deoxy-D-xylulose-5-phosphate synthase</fullName>
        <ecNumber evidence="10">2.2.1.7</ecNumber>
    </recommendedName>
    <alternativeName>
        <fullName evidence="10">1-deoxyxylulose-5-phosphate synthase</fullName>
        <shortName evidence="10">DXP synthase</shortName>
        <shortName evidence="10">DXPS</shortName>
    </alternativeName>
</protein>
<sequence length="636" mass="68315">MIDSTRYPRLARIDSPADLRRFDEAELPAIAEELRGYLIESVGRSGGHFGAGLGVVELTTVLHWIYDTPEDRIVWDVGHQTYPHKILTGRRDAIHTVKQEGGVAPFPKREESEYDTFGVGHSSTSISAALGMAIANARAGSERKVVAVIGDGAMTAGMVYEALNHAGGMEPEPNLLVILNDNRMSISEAVGGLTRMLGRMTSSQTLNALREGGKKLLGDKRSSGPARFVRRWEEHWKGMFVPSTLFEEMGFHYTGPIDGHDVKALAGALKTLKGLKGPQLLHVITTKGKGYELAEGDQIGYHAVSPFDPSKGLEAKAGARKPTYTDVFGDWLCDMAAGDPALLGITPAMREGSGLVRFSREYPDRYFDVAIAEQHAVTLAAGMACEGAKPVVAIYSTFLQRGYDQLVHDVAIQKLDVLFAIDRGGVVGPDGATHAGNLDLSYLRCVPNLVVMAPADERECRQMLSTGYRHEGPAAVRYPRGSGPGVPAGEALDTLPIGKAEVRRHGARLALLAFGALVPAAEQVGEALGLTVVNMRFVKPLDRALLLELAQDHEGFVTLEDNVVMGGAGSGVLELLQAEGVQHPVLQLGLPDSFQHHASREALLAEAGLDADGIRGAILRRWPQAGDQRARRSASG</sequence>
<evidence type="ECO:0000256" key="2">
    <source>
        <dbReference type="ARBA" id="ARBA00011081"/>
    </source>
</evidence>
<comment type="function">
    <text evidence="10">Catalyzes the acyloin condensation reaction between C atoms 2 and 3 of pyruvate and glyceraldehyde 3-phosphate to yield 1-deoxy-D-xylulose-5-phosphate (DXP).</text>
</comment>
<dbReference type="EC" id="2.2.1.7" evidence="10"/>
<feature type="binding site" evidence="10">
    <location>
        <position position="151"/>
    </location>
    <ligand>
        <name>Mg(2+)</name>
        <dbReference type="ChEBI" id="CHEBI:18420"/>
    </ligand>
</feature>
<evidence type="ECO:0000256" key="1">
    <source>
        <dbReference type="ARBA" id="ARBA00004980"/>
    </source>
</evidence>
<feature type="binding site" evidence="10">
    <location>
        <position position="373"/>
    </location>
    <ligand>
        <name>thiamine diphosphate</name>
        <dbReference type="ChEBI" id="CHEBI:58937"/>
    </ligand>
</feature>
<dbReference type="RefSeq" id="WP_280602900.1">
    <property type="nucleotide sequence ID" value="NZ_JARXRN010000028.1"/>
</dbReference>
<dbReference type="InterPro" id="IPR049557">
    <property type="entry name" value="Transketolase_CS"/>
</dbReference>
<dbReference type="PANTHER" id="PTHR43322">
    <property type="entry name" value="1-D-DEOXYXYLULOSE 5-PHOSPHATE SYNTHASE-RELATED"/>
    <property type="match status" value="1"/>
</dbReference>
<comment type="cofactor">
    <cofactor evidence="10">
        <name>thiamine diphosphate</name>
        <dbReference type="ChEBI" id="CHEBI:58937"/>
    </cofactor>
    <text evidence="10">Binds 1 thiamine pyrophosphate per subunit.</text>
</comment>
<evidence type="ECO:0000256" key="7">
    <source>
        <dbReference type="ARBA" id="ARBA00022977"/>
    </source>
</evidence>
<evidence type="ECO:0000256" key="5">
    <source>
        <dbReference type="ARBA" id="ARBA00022723"/>
    </source>
</evidence>
<dbReference type="InterPro" id="IPR033248">
    <property type="entry name" value="Transketolase_C"/>
</dbReference>
<dbReference type="GO" id="GO:0008661">
    <property type="term" value="F:1-deoxy-D-xylulose-5-phosphate synthase activity"/>
    <property type="evidence" value="ECO:0007669"/>
    <property type="project" value="UniProtKB-EC"/>
</dbReference>
<dbReference type="Pfam" id="PF13292">
    <property type="entry name" value="DXP_synthase_N"/>
    <property type="match status" value="1"/>
</dbReference>
<dbReference type="SUPFAM" id="SSF52922">
    <property type="entry name" value="TK C-terminal domain-like"/>
    <property type="match status" value="1"/>
</dbReference>
<evidence type="ECO:0000256" key="10">
    <source>
        <dbReference type="HAMAP-Rule" id="MF_00315"/>
    </source>
</evidence>
<organism evidence="12 13">
    <name type="scientific">Luteimonas rhizosphaericola</name>
    <dbReference type="NCBI Taxonomy" id="3042024"/>
    <lineage>
        <taxon>Bacteria</taxon>
        <taxon>Pseudomonadati</taxon>
        <taxon>Pseudomonadota</taxon>
        <taxon>Gammaproteobacteria</taxon>
        <taxon>Lysobacterales</taxon>
        <taxon>Lysobacteraceae</taxon>
        <taxon>Luteimonas</taxon>
    </lineage>
</organism>
<evidence type="ECO:0000256" key="6">
    <source>
        <dbReference type="ARBA" id="ARBA00022842"/>
    </source>
</evidence>
<dbReference type="NCBIfam" id="NF003933">
    <property type="entry name" value="PRK05444.2-2"/>
    <property type="match status" value="1"/>
</dbReference>
<feature type="binding site" evidence="10">
    <location>
        <position position="291"/>
    </location>
    <ligand>
        <name>thiamine diphosphate</name>
        <dbReference type="ChEBI" id="CHEBI:58937"/>
    </ligand>
</feature>
<proteinExistence type="inferred from homology"/>
<dbReference type="InterPro" id="IPR029061">
    <property type="entry name" value="THDP-binding"/>
</dbReference>
<feature type="binding site" evidence="10">
    <location>
        <begin position="152"/>
        <end position="153"/>
    </location>
    <ligand>
        <name>thiamine diphosphate</name>
        <dbReference type="ChEBI" id="CHEBI:58937"/>
    </ligand>
</feature>
<dbReference type="Gene3D" id="3.40.50.920">
    <property type="match status" value="1"/>
</dbReference>
<feature type="domain" description="Transketolase-like pyrimidine-binding" evidence="11">
    <location>
        <begin position="322"/>
        <end position="486"/>
    </location>
</feature>
<dbReference type="InterPro" id="IPR020826">
    <property type="entry name" value="Transketolase_BS"/>
</dbReference>
<comment type="subunit">
    <text evidence="3 10">Homodimer.</text>
</comment>
<name>A0ABT6JMP7_9GAMM</name>
<comment type="caution">
    <text evidence="12">The sequence shown here is derived from an EMBL/GenBank/DDBJ whole genome shotgun (WGS) entry which is preliminary data.</text>
</comment>
<dbReference type="Pfam" id="PF02779">
    <property type="entry name" value="Transket_pyr"/>
    <property type="match status" value="1"/>
</dbReference>
<dbReference type="InterPro" id="IPR005475">
    <property type="entry name" value="Transketolase-like_Pyr-bd"/>
</dbReference>
<gene>
    <name evidence="10 12" type="primary">dxs</name>
    <name evidence="12" type="ORF">QFW80_15660</name>
</gene>
<keyword evidence="4 10" id="KW-0808">Transferase</keyword>
<dbReference type="NCBIfam" id="TIGR00204">
    <property type="entry name" value="dxs"/>
    <property type="match status" value="1"/>
</dbReference>
<keyword evidence="8 10" id="KW-0786">Thiamine pyrophosphate</keyword>
<feature type="binding site" evidence="10">
    <location>
        <position position="182"/>
    </location>
    <ligand>
        <name>Mg(2+)</name>
        <dbReference type="ChEBI" id="CHEBI:18420"/>
    </ligand>
</feature>
<keyword evidence="13" id="KW-1185">Reference proteome</keyword>
<comment type="similarity">
    <text evidence="2 10">Belongs to the transketolase family. DXPS subfamily.</text>
</comment>
<keyword evidence="6 10" id="KW-0460">Magnesium</keyword>
<feature type="binding site" evidence="10">
    <location>
        <position position="182"/>
    </location>
    <ligand>
        <name>thiamine diphosphate</name>
        <dbReference type="ChEBI" id="CHEBI:58937"/>
    </ligand>
</feature>
<evidence type="ECO:0000256" key="3">
    <source>
        <dbReference type="ARBA" id="ARBA00011738"/>
    </source>
</evidence>
<evidence type="ECO:0000256" key="8">
    <source>
        <dbReference type="ARBA" id="ARBA00023052"/>
    </source>
</evidence>
<dbReference type="CDD" id="cd07033">
    <property type="entry name" value="TPP_PYR_DXS_TK_like"/>
    <property type="match status" value="1"/>
</dbReference>
<comment type="pathway">
    <text evidence="1 10">Metabolic intermediate biosynthesis; 1-deoxy-D-xylulose 5-phosphate biosynthesis; 1-deoxy-D-xylulose 5-phosphate from D-glyceraldehyde 3-phosphate and pyruvate: step 1/1.</text>
</comment>
<comment type="catalytic activity">
    <reaction evidence="10">
        <text>D-glyceraldehyde 3-phosphate + pyruvate + H(+) = 1-deoxy-D-xylulose 5-phosphate + CO2</text>
        <dbReference type="Rhea" id="RHEA:12605"/>
        <dbReference type="ChEBI" id="CHEBI:15361"/>
        <dbReference type="ChEBI" id="CHEBI:15378"/>
        <dbReference type="ChEBI" id="CHEBI:16526"/>
        <dbReference type="ChEBI" id="CHEBI:57792"/>
        <dbReference type="ChEBI" id="CHEBI:59776"/>
        <dbReference type="EC" id="2.2.1.7"/>
    </reaction>
</comment>
<dbReference type="InterPro" id="IPR009014">
    <property type="entry name" value="Transketo_C/PFOR_II"/>
</dbReference>
<dbReference type="SUPFAM" id="SSF52518">
    <property type="entry name" value="Thiamin diphosphate-binding fold (THDP-binding)"/>
    <property type="match status" value="2"/>
</dbReference>
<dbReference type="PROSITE" id="PS00801">
    <property type="entry name" value="TRANSKETOLASE_1"/>
    <property type="match status" value="1"/>
</dbReference>
<dbReference type="SMART" id="SM00861">
    <property type="entry name" value="Transket_pyr"/>
    <property type="match status" value="1"/>
</dbReference>
<accession>A0ABT6JMP7</accession>
<keyword evidence="7 10" id="KW-0784">Thiamine biosynthesis</keyword>
<evidence type="ECO:0000313" key="12">
    <source>
        <dbReference type="EMBL" id="MDH5831954.1"/>
    </source>
</evidence>
<dbReference type="Gene3D" id="3.40.50.970">
    <property type="match status" value="2"/>
</dbReference>
<dbReference type="HAMAP" id="MF_00315">
    <property type="entry name" value="DXP_synth"/>
    <property type="match status" value="1"/>
</dbReference>
<dbReference type="PANTHER" id="PTHR43322:SF5">
    <property type="entry name" value="1-DEOXY-D-XYLULOSE-5-PHOSPHATE SYNTHASE, CHLOROPLASTIC"/>
    <property type="match status" value="1"/>
</dbReference>
<evidence type="ECO:0000256" key="4">
    <source>
        <dbReference type="ARBA" id="ARBA00022679"/>
    </source>
</evidence>
<keyword evidence="5 10" id="KW-0479">Metal-binding</keyword>
<dbReference type="Proteomes" id="UP001156831">
    <property type="component" value="Unassembled WGS sequence"/>
</dbReference>
<dbReference type="InterPro" id="IPR005477">
    <property type="entry name" value="Dxylulose-5-P_synthase"/>
</dbReference>
<evidence type="ECO:0000313" key="13">
    <source>
        <dbReference type="Proteomes" id="UP001156831"/>
    </source>
</evidence>
<feature type="binding site" evidence="10">
    <location>
        <begin position="120"/>
        <end position="122"/>
    </location>
    <ligand>
        <name>thiamine diphosphate</name>
        <dbReference type="ChEBI" id="CHEBI:58937"/>
    </ligand>
</feature>
<dbReference type="PROSITE" id="PS00802">
    <property type="entry name" value="TRANSKETOLASE_2"/>
    <property type="match status" value="1"/>
</dbReference>
<evidence type="ECO:0000259" key="11">
    <source>
        <dbReference type="SMART" id="SM00861"/>
    </source>
</evidence>